<keyword evidence="2" id="KW-1185">Reference proteome</keyword>
<evidence type="ECO:0000313" key="1">
    <source>
        <dbReference type="EMBL" id="CAK0788068.1"/>
    </source>
</evidence>
<organism evidence="1 2">
    <name type="scientific">Prorocentrum cordatum</name>
    <dbReference type="NCBI Taxonomy" id="2364126"/>
    <lineage>
        <taxon>Eukaryota</taxon>
        <taxon>Sar</taxon>
        <taxon>Alveolata</taxon>
        <taxon>Dinophyceae</taxon>
        <taxon>Prorocentrales</taxon>
        <taxon>Prorocentraceae</taxon>
        <taxon>Prorocentrum</taxon>
    </lineage>
</organism>
<protein>
    <submittedName>
        <fullName evidence="1">Uncharacterized protein</fullName>
    </submittedName>
</protein>
<gene>
    <name evidence="1" type="ORF">PCOR1329_LOCUS37</name>
</gene>
<dbReference type="EMBL" id="CAUYUJ010000001">
    <property type="protein sequence ID" value="CAK0788068.1"/>
    <property type="molecule type" value="Genomic_DNA"/>
</dbReference>
<dbReference type="Proteomes" id="UP001189429">
    <property type="component" value="Unassembled WGS sequence"/>
</dbReference>
<name>A0ABN9P603_9DINO</name>
<proteinExistence type="predicted"/>
<comment type="caution">
    <text evidence="1">The sequence shown here is derived from an EMBL/GenBank/DDBJ whole genome shotgun (WGS) entry which is preliminary data.</text>
</comment>
<reference evidence="1" key="1">
    <citation type="submission" date="2023-10" db="EMBL/GenBank/DDBJ databases">
        <authorList>
            <person name="Chen Y."/>
            <person name="Shah S."/>
            <person name="Dougan E. K."/>
            <person name="Thang M."/>
            <person name="Chan C."/>
        </authorList>
    </citation>
    <scope>NUCLEOTIDE SEQUENCE [LARGE SCALE GENOMIC DNA]</scope>
</reference>
<accession>A0ABN9P603</accession>
<evidence type="ECO:0000313" key="2">
    <source>
        <dbReference type="Proteomes" id="UP001189429"/>
    </source>
</evidence>
<sequence>MFRLGAGRRWRLVATEPVGRLFEGDELRFLIGREVGRVALHHSAPLLSWPLARFASDVFALPRFVLGGAARRGGPSAGTQRRSRAPDPAREMRRALGRAADQLVEVCQLYQGLRFGCWPGLVDLALDLDLLLAGQRAEPVAARELRALDLAAAACAKLRAPGGASALCVATAGVAAPRVAGAALGLSRQEERRLGHALRLASWALRAWSGKLRAEVISADRLGAVAAGGDVDAALRAMVRFAQEGDSAAMVALLGVDQIVEQADVLDRALPPKQFATEPSLPTRVADLAAWSDSLQGQMLLRYGE</sequence>